<dbReference type="InterPro" id="IPR042460">
    <property type="entry name" value="DCN1-like_PONY"/>
</dbReference>
<proteinExistence type="predicted"/>
<evidence type="ECO:0000256" key="7">
    <source>
        <dbReference type="SAM" id="Phobius"/>
    </source>
</evidence>
<dbReference type="InterPro" id="IPR005176">
    <property type="entry name" value="PONY_dom"/>
</dbReference>
<keyword evidence="4 7" id="KW-0472">Membrane</keyword>
<dbReference type="PANTHER" id="PTHR15948">
    <property type="entry name" value="G-PROTEIN COUPLED RECEPTOR 89-RELATED"/>
    <property type="match status" value="1"/>
</dbReference>
<evidence type="ECO:0000256" key="5">
    <source>
        <dbReference type="SAM" id="Coils"/>
    </source>
</evidence>
<reference evidence="9 10" key="1">
    <citation type="submission" date="2014-09" db="EMBL/GenBank/DDBJ databases">
        <authorList>
            <person name="Ellenberger Sabrina"/>
        </authorList>
    </citation>
    <scope>NUCLEOTIDE SEQUENCE [LARGE SCALE GENOMIC DNA]</scope>
    <source>
        <strain evidence="9 10">CBS 412.66</strain>
    </source>
</reference>
<feature type="transmembrane region" description="Helical" evidence="7">
    <location>
        <begin position="487"/>
        <end position="510"/>
    </location>
</feature>
<evidence type="ECO:0000256" key="6">
    <source>
        <dbReference type="SAM" id="MobiDB-lite"/>
    </source>
</evidence>
<evidence type="ECO:0000256" key="2">
    <source>
        <dbReference type="ARBA" id="ARBA00022692"/>
    </source>
</evidence>
<dbReference type="FunFam" id="1.10.238.200:FF:000003">
    <property type="entry name" value="DCN1-like protein 3"/>
    <property type="match status" value="1"/>
</dbReference>
<dbReference type="Pfam" id="PF03556">
    <property type="entry name" value="Cullin_binding"/>
    <property type="match status" value="1"/>
</dbReference>
<keyword evidence="3 7" id="KW-1133">Transmembrane helix</keyword>
<dbReference type="Proteomes" id="UP000054107">
    <property type="component" value="Unassembled WGS sequence"/>
</dbReference>
<dbReference type="Gene3D" id="1.10.238.200">
    <property type="entry name" value="Cullin, PONY binding domain"/>
    <property type="match status" value="1"/>
</dbReference>
<evidence type="ECO:0000256" key="3">
    <source>
        <dbReference type="ARBA" id="ARBA00022989"/>
    </source>
</evidence>
<dbReference type="SUPFAM" id="SSF47473">
    <property type="entry name" value="EF-hand"/>
    <property type="match status" value="1"/>
</dbReference>
<dbReference type="PANTHER" id="PTHR15948:SF0">
    <property type="entry name" value="GOLGI PH REGULATOR A-RELATED"/>
    <property type="match status" value="1"/>
</dbReference>
<dbReference type="Pfam" id="PF12430">
    <property type="entry name" value="ABA_GPCR"/>
    <property type="match status" value="1"/>
</dbReference>
<keyword evidence="10" id="KW-1185">Reference proteome</keyword>
<dbReference type="InterPro" id="IPR011992">
    <property type="entry name" value="EF-hand-dom_pair"/>
</dbReference>
<protein>
    <recommendedName>
        <fullName evidence="8">DCUN1 domain-containing protein</fullName>
    </recommendedName>
</protein>
<dbReference type="InterPro" id="IPR025969">
    <property type="entry name" value="ABA_GPCR_dom"/>
</dbReference>
<dbReference type="InterPro" id="IPR022535">
    <property type="entry name" value="Golgi_pH-regulator_cons_dom"/>
</dbReference>
<sequence length="532" mass="61087">MPPKRKPSASESTLLPRKVKIQKKKQTTAQQKADTEKRLKWFQKYTDKDNSNVIPPDGCQKLFGDLGISLESITPIIFGWKMGASSMGYITKEEWIKTMETIGATTATDFKKILHEWETEVSKDDALFKQLYLFTFNYVKSKSQKSMEIEMAIALWHILLEHEYPISKSFVQFIQCQKEKKPVKVINKDQWSSLLDFCKAVPQDLSTYDSTSSWPVLFDDYVEWRQHQSIQINQYEAIATTSWIELGIIRVSIVGITVISILSGFGVVNAPFNTWALSRRHIKDQDLTVAEHAYHQTKEMIQEKRLLLEKIQNQDDISNKYKASVLHGGLFTRIASIIGADQSEVTSLQTEIEQLEGLAVSMKADLDELELGRAKSKFSRTWKGRMWGLVDKIFSIYCIYKLIITTVNVLLQRSNNSDIITRLLSMMMSHLDRNDVDFKIDPIFWSQQLSFWFAGILVFGSVRGFLKLLARALRVFMHKVTFSTSSILLFVAHMMGMYFLSSVLMMQMSLPPEYRYYLVLDASAGISDLIDA</sequence>
<evidence type="ECO:0000256" key="1">
    <source>
        <dbReference type="ARBA" id="ARBA00004141"/>
    </source>
</evidence>
<comment type="subcellular location">
    <subcellularLocation>
        <location evidence="1">Membrane</location>
        <topology evidence="1">Multi-pass membrane protein</topology>
    </subcellularLocation>
</comment>
<dbReference type="EMBL" id="LN726131">
    <property type="protein sequence ID" value="CEP11487.1"/>
    <property type="molecule type" value="Genomic_DNA"/>
</dbReference>
<dbReference type="Pfam" id="PF12537">
    <property type="entry name" value="GPHR_N"/>
    <property type="match status" value="1"/>
</dbReference>
<dbReference type="PROSITE" id="PS51229">
    <property type="entry name" value="DCUN1"/>
    <property type="match status" value="1"/>
</dbReference>
<dbReference type="Gene3D" id="1.10.238.10">
    <property type="entry name" value="EF-hand"/>
    <property type="match status" value="1"/>
</dbReference>
<feature type="region of interest" description="Disordered" evidence="6">
    <location>
        <begin position="1"/>
        <end position="34"/>
    </location>
</feature>
<feature type="domain" description="DCUN1" evidence="8">
    <location>
        <begin position="33"/>
        <end position="226"/>
    </location>
</feature>
<accession>A0A0B7N278</accession>
<feature type="transmembrane region" description="Helical" evidence="7">
    <location>
        <begin position="449"/>
        <end position="466"/>
    </location>
</feature>
<organism evidence="9 10">
    <name type="scientific">Parasitella parasitica</name>
    <dbReference type="NCBI Taxonomy" id="35722"/>
    <lineage>
        <taxon>Eukaryota</taxon>
        <taxon>Fungi</taxon>
        <taxon>Fungi incertae sedis</taxon>
        <taxon>Mucoromycota</taxon>
        <taxon>Mucoromycotina</taxon>
        <taxon>Mucoromycetes</taxon>
        <taxon>Mucorales</taxon>
        <taxon>Mucorineae</taxon>
        <taxon>Mucoraceae</taxon>
        <taxon>Parasitella</taxon>
    </lineage>
</organism>
<dbReference type="AlphaFoldDB" id="A0A0B7N278"/>
<evidence type="ECO:0000259" key="8">
    <source>
        <dbReference type="PROSITE" id="PS51229"/>
    </source>
</evidence>
<feature type="transmembrane region" description="Helical" evidence="7">
    <location>
        <begin position="393"/>
        <end position="411"/>
    </location>
</feature>
<evidence type="ECO:0000313" key="10">
    <source>
        <dbReference type="Proteomes" id="UP000054107"/>
    </source>
</evidence>
<dbReference type="STRING" id="35722.A0A0B7N278"/>
<name>A0A0B7N278_9FUNG</name>
<keyword evidence="5" id="KW-0175">Coiled coil</keyword>
<gene>
    <name evidence="9" type="primary">PARPA_05323.1 scaffold 16736</name>
</gene>
<feature type="coiled-coil region" evidence="5">
    <location>
        <begin position="345"/>
        <end position="372"/>
    </location>
</feature>
<dbReference type="OrthoDB" id="264392at2759"/>
<keyword evidence="2 7" id="KW-0812">Transmembrane</keyword>
<evidence type="ECO:0000256" key="4">
    <source>
        <dbReference type="ARBA" id="ARBA00023136"/>
    </source>
</evidence>
<dbReference type="InterPro" id="IPR015672">
    <property type="entry name" value="GPHR/GTG"/>
</dbReference>
<evidence type="ECO:0000313" key="9">
    <source>
        <dbReference type="EMBL" id="CEP11487.1"/>
    </source>
</evidence>
<feature type="compositionally biased region" description="Basic residues" evidence="6">
    <location>
        <begin position="17"/>
        <end position="26"/>
    </location>
</feature>
<dbReference type="GO" id="GO:0005886">
    <property type="term" value="C:plasma membrane"/>
    <property type="evidence" value="ECO:0007669"/>
    <property type="project" value="UniProtKB-ARBA"/>
</dbReference>
<feature type="transmembrane region" description="Helical" evidence="7">
    <location>
        <begin position="248"/>
        <end position="272"/>
    </location>
</feature>